<evidence type="ECO:0000259" key="2">
    <source>
        <dbReference type="Pfam" id="PF08327"/>
    </source>
</evidence>
<dbReference type="Pfam" id="PF08327">
    <property type="entry name" value="AHSA1"/>
    <property type="match status" value="1"/>
</dbReference>
<gene>
    <name evidence="3" type="ORF">J0A68_05810</name>
</gene>
<protein>
    <submittedName>
        <fullName evidence="3">SRPBCC domain-containing protein</fullName>
    </submittedName>
</protein>
<comment type="similarity">
    <text evidence="1">Belongs to the AHA1 family.</text>
</comment>
<accession>A0ABS3C1J0</accession>
<dbReference type="Gene3D" id="3.30.530.20">
    <property type="match status" value="1"/>
</dbReference>
<sequence length="167" mass="19388">MKKTALLDFVVDRQNEKITVKRSFDAPLDLVWTAWTEADILDQWWAPKPWRAETKSLDLREGGRWHYCMVSPAGERHWCFFDFKSINPKASFSGQDAFCDENAVADDSKPIVKWLNQFSRLDGRSTLVDIELTFDNLEGLEKIIEMGFKEGFTMGLNNLEEYLKTKV</sequence>
<evidence type="ECO:0000313" key="3">
    <source>
        <dbReference type="EMBL" id="MBN7810461.1"/>
    </source>
</evidence>
<dbReference type="SUPFAM" id="SSF55961">
    <property type="entry name" value="Bet v1-like"/>
    <property type="match status" value="1"/>
</dbReference>
<keyword evidence="4" id="KW-1185">Reference proteome</keyword>
<comment type="caution">
    <text evidence="3">The sequence shown here is derived from an EMBL/GenBank/DDBJ whole genome shotgun (WGS) entry which is preliminary data.</text>
</comment>
<dbReference type="EMBL" id="JAFKCT010000002">
    <property type="protein sequence ID" value="MBN7810461.1"/>
    <property type="molecule type" value="Genomic_DNA"/>
</dbReference>
<dbReference type="RefSeq" id="WP_206577254.1">
    <property type="nucleotide sequence ID" value="NZ_JAFKCT010000002.1"/>
</dbReference>
<name>A0ABS3C1J0_9BACT</name>
<dbReference type="CDD" id="cd07814">
    <property type="entry name" value="SRPBCC_CalC_Aha1-like"/>
    <property type="match status" value="1"/>
</dbReference>
<dbReference type="Proteomes" id="UP000664317">
    <property type="component" value="Unassembled WGS sequence"/>
</dbReference>
<reference evidence="3 4" key="1">
    <citation type="submission" date="2021-03" db="EMBL/GenBank/DDBJ databases">
        <title>novel species isolated from a fishpond in China.</title>
        <authorList>
            <person name="Lu H."/>
            <person name="Cai Z."/>
        </authorList>
    </citation>
    <scope>NUCLEOTIDE SEQUENCE [LARGE SCALE GENOMIC DNA]</scope>
    <source>
        <strain evidence="3 4">H41</strain>
    </source>
</reference>
<evidence type="ECO:0000256" key="1">
    <source>
        <dbReference type="ARBA" id="ARBA00006817"/>
    </source>
</evidence>
<organism evidence="3 4">
    <name type="scientific">Algoriphagus oliviformis</name>
    <dbReference type="NCBI Taxonomy" id="2811231"/>
    <lineage>
        <taxon>Bacteria</taxon>
        <taxon>Pseudomonadati</taxon>
        <taxon>Bacteroidota</taxon>
        <taxon>Cytophagia</taxon>
        <taxon>Cytophagales</taxon>
        <taxon>Cyclobacteriaceae</taxon>
        <taxon>Algoriphagus</taxon>
    </lineage>
</organism>
<proteinExistence type="inferred from homology"/>
<dbReference type="InterPro" id="IPR023393">
    <property type="entry name" value="START-like_dom_sf"/>
</dbReference>
<evidence type="ECO:0000313" key="4">
    <source>
        <dbReference type="Proteomes" id="UP000664317"/>
    </source>
</evidence>
<feature type="domain" description="Activator of Hsp90 ATPase homologue 1/2-like C-terminal" evidence="2">
    <location>
        <begin position="25"/>
        <end position="164"/>
    </location>
</feature>
<dbReference type="InterPro" id="IPR013538">
    <property type="entry name" value="ASHA1/2-like_C"/>
</dbReference>